<dbReference type="CDD" id="cd04301">
    <property type="entry name" value="NAT_SF"/>
    <property type="match status" value="1"/>
</dbReference>
<dbReference type="GO" id="GO:0016747">
    <property type="term" value="F:acyltransferase activity, transferring groups other than amino-acyl groups"/>
    <property type="evidence" value="ECO:0007669"/>
    <property type="project" value="InterPro"/>
</dbReference>
<dbReference type="KEGG" id="aser:Asera_10460"/>
<dbReference type="EMBL" id="AP023354">
    <property type="protein sequence ID" value="BCJ26938.1"/>
    <property type="molecule type" value="Genomic_DNA"/>
</dbReference>
<evidence type="ECO:0000313" key="2">
    <source>
        <dbReference type="EMBL" id="BCJ26938.1"/>
    </source>
</evidence>
<organism evidence="2 3">
    <name type="scientific">Actinocatenispora sera</name>
    <dbReference type="NCBI Taxonomy" id="390989"/>
    <lineage>
        <taxon>Bacteria</taxon>
        <taxon>Bacillati</taxon>
        <taxon>Actinomycetota</taxon>
        <taxon>Actinomycetes</taxon>
        <taxon>Micromonosporales</taxon>
        <taxon>Micromonosporaceae</taxon>
        <taxon>Actinocatenispora</taxon>
    </lineage>
</organism>
<gene>
    <name evidence="2" type="ORF">Asera_10460</name>
</gene>
<dbReference type="AlphaFoldDB" id="A0A810KY29"/>
<proteinExistence type="predicted"/>
<dbReference type="SUPFAM" id="SSF55729">
    <property type="entry name" value="Acyl-CoA N-acyltransferases (Nat)"/>
    <property type="match status" value="1"/>
</dbReference>
<dbReference type="InterPro" id="IPR000182">
    <property type="entry name" value="GNAT_dom"/>
</dbReference>
<dbReference type="PANTHER" id="PTHR43415">
    <property type="entry name" value="SPERMIDINE N(1)-ACETYLTRANSFERASE"/>
    <property type="match status" value="1"/>
</dbReference>
<evidence type="ECO:0000259" key="1">
    <source>
        <dbReference type="PROSITE" id="PS51186"/>
    </source>
</evidence>
<keyword evidence="3" id="KW-1185">Reference proteome</keyword>
<protein>
    <recommendedName>
        <fullName evidence="1">N-acetyltransferase domain-containing protein</fullName>
    </recommendedName>
</protein>
<feature type="domain" description="N-acetyltransferase" evidence="1">
    <location>
        <begin position="59"/>
        <end position="234"/>
    </location>
</feature>
<dbReference type="Pfam" id="PF13523">
    <property type="entry name" value="Acetyltransf_8"/>
    <property type="match status" value="1"/>
</dbReference>
<name>A0A810KY29_9ACTN</name>
<dbReference type="RefSeq" id="WP_030445184.1">
    <property type="nucleotide sequence ID" value="NZ_AP023354.1"/>
</dbReference>
<dbReference type="Gene3D" id="3.40.630.30">
    <property type="match status" value="1"/>
</dbReference>
<evidence type="ECO:0000313" key="3">
    <source>
        <dbReference type="Proteomes" id="UP000680750"/>
    </source>
</evidence>
<reference evidence="2" key="1">
    <citation type="submission" date="2020-08" db="EMBL/GenBank/DDBJ databases">
        <title>Whole genome shotgun sequence of Actinocatenispora sera NBRC 101916.</title>
        <authorList>
            <person name="Komaki H."/>
            <person name="Tamura T."/>
        </authorList>
    </citation>
    <scope>NUCLEOTIDE SEQUENCE</scope>
    <source>
        <strain evidence="2">NBRC 101916</strain>
    </source>
</reference>
<dbReference type="PROSITE" id="PS51186">
    <property type="entry name" value="GNAT"/>
    <property type="match status" value="1"/>
</dbReference>
<sequence>MKLCVTYRGSPVRHRRAGRTLVSLGTGPGAVVTPGGWLPAVWGRYESMGEVDVLVDGDLAVRPMGEGDFATMAGWLSDPRVLSWFGGRDRPMSLLDITAKYTPRLAGTVPIHCLIAEYHGMPVGYLQFYRWRDFASDAAVLRLSTLDNPYGVDLFVGRPELWGAGLGTRMLRLTLDHLFGTLGARRVALSAMSHNYRAQRAYQKAGFRRVRLVPDAEVHEGIARDEWLMVADRNSYAAPDRPQT</sequence>
<dbReference type="Proteomes" id="UP000680750">
    <property type="component" value="Chromosome"/>
</dbReference>
<dbReference type="PANTHER" id="PTHR43415:SF3">
    <property type="entry name" value="GNAT-FAMILY ACETYLTRANSFERASE"/>
    <property type="match status" value="1"/>
</dbReference>
<accession>A0A810KY29</accession>
<dbReference type="InterPro" id="IPR016181">
    <property type="entry name" value="Acyl_CoA_acyltransferase"/>
</dbReference>